<dbReference type="KEGG" id="clj:CLJU_c36420"/>
<accession>D8GT84</accession>
<reference evidence="2 4" key="3">
    <citation type="journal article" date="2016" name="Biotechnol. Bioeng.">
        <title>Traits of selected Clostridium strains for syngas fermentation to ethanol.</title>
        <authorList>
            <person name="Martin M.E."/>
            <person name="Richter H."/>
            <person name="Saha S."/>
            <person name="Angenent L.T."/>
        </authorList>
    </citation>
    <scope>NUCLEOTIDE SEQUENCE [LARGE SCALE GENOMIC DNA]</scope>
    <source>
        <strain evidence="2 4">PETC</strain>
    </source>
</reference>
<name>D8GT84_CLOLD</name>
<dbReference type="GO" id="GO:0051276">
    <property type="term" value="P:chromosome organization"/>
    <property type="evidence" value="ECO:0007669"/>
    <property type="project" value="InterPro"/>
</dbReference>
<proteinExistence type="predicted"/>
<dbReference type="HOGENOM" id="CLU_2463637_0_0_9"/>
<dbReference type="Gene3D" id="1.10.10.1400">
    <property type="entry name" value="Terminase, small subunit, N-terminal DNA-binding domain, HTH motif"/>
    <property type="match status" value="1"/>
</dbReference>
<protein>
    <submittedName>
        <fullName evidence="2">Terminase small subunit</fullName>
    </submittedName>
</protein>
<dbReference type="Pfam" id="PF03592">
    <property type="entry name" value="Terminase_2"/>
    <property type="match status" value="1"/>
</dbReference>
<evidence type="ECO:0000313" key="4">
    <source>
        <dbReference type="Proteomes" id="UP000077020"/>
    </source>
</evidence>
<keyword evidence="4" id="KW-1185">Reference proteome</keyword>
<dbReference type="PATRIC" id="fig|748727.19.peg.52"/>
<evidence type="ECO:0000313" key="1">
    <source>
        <dbReference type="EMBL" id="ADK16683.1"/>
    </source>
</evidence>
<reference evidence="1" key="1">
    <citation type="submission" date="2009-07" db="EMBL/GenBank/DDBJ databases">
        <authorList>
            <person name="Koepke M."/>
            <person name="Hujer S."/>
            <person name="Held C."/>
            <person name="Wiezer A."/>
            <person name="Liesegang H."/>
            <person name="Ehrenreich A."/>
            <person name="Gottschalk G."/>
            <person name="Duerre P."/>
        </authorList>
    </citation>
    <scope>NUCLEOTIDE SEQUENCE</scope>
    <source>
        <strain evidence="1">DSM 13528</strain>
    </source>
</reference>
<dbReference type="RefSeq" id="WP_013240266.1">
    <property type="nucleotide sequence ID" value="NC_014328.1"/>
</dbReference>
<dbReference type="EMBL" id="CP001666">
    <property type="protein sequence ID" value="ADK16683.1"/>
    <property type="molecule type" value="Genomic_DNA"/>
</dbReference>
<dbReference type="Proteomes" id="UP000001656">
    <property type="component" value="Chromosome"/>
</dbReference>
<dbReference type="OrthoDB" id="7358785at2"/>
<dbReference type="InterPro" id="IPR005335">
    <property type="entry name" value="Terminase_ssu"/>
</dbReference>
<dbReference type="InterPro" id="IPR038713">
    <property type="entry name" value="Terminase_Gp1_N_sf"/>
</dbReference>
<evidence type="ECO:0000313" key="3">
    <source>
        <dbReference type="Proteomes" id="UP000001656"/>
    </source>
</evidence>
<organism evidence="1 3">
    <name type="scientific">Clostridium ljungdahlii (strain ATCC 55383 / DSM 13528 / PETC)</name>
    <dbReference type="NCBI Taxonomy" id="748727"/>
    <lineage>
        <taxon>Bacteria</taxon>
        <taxon>Bacillati</taxon>
        <taxon>Bacillota</taxon>
        <taxon>Clostridia</taxon>
        <taxon>Eubacteriales</taxon>
        <taxon>Clostridiaceae</taxon>
        <taxon>Clostridium</taxon>
    </lineage>
</organism>
<reference evidence="1 3" key="2">
    <citation type="journal article" date="2010" name="Proc. Natl. Acad. Sci. U.S.A.">
        <title>Clostridium ljungdahlii represents a microbial production platform based on syngas.</title>
        <authorList>
            <person name="Kopke M."/>
            <person name="Held C."/>
            <person name="Hujer S."/>
            <person name="Liesegang H."/>
            <person name="Wiezer A."/>
            <person name="Wollherr A."/>
            <person name="Ehrenreich A."/>
            <person name="Liebl W."/>
            <person name="Gottschalk G."/>
            <person name="Durre P."/>
        </authorList>
    </citation>
    <scope>NUCLEOTIDE SEQUENCE [LARGE SCALE GENOMIC DNA]</scope>
    <source>
        <strain evidence="3">ATCC 55383 / DSM 13528 / PETC</strain>
        <strain evidence="1">DSM 13528</strain>
    </source>
</reference>
<dbReference type="Proteomes" id="UP000077020">
    <property type="component" value="Unassembled WGS sequence"/>
</dbReference>
<dbReference type="EMBL" id="LITS01000001">
    <property type="protein sequence ID" value="OAA89447.1"/>
    <property type="molecule type" value="Genomic_DNA"/>
</dbReference>
<evidence type="ECO:0000313" key="2">
    <source>
        <dbReference type="EMBL" id="OAA89447.1"/>
    </source>
</evidence>
<gene>
    <name evidence="1" type="ordered locus">CLJU_c36420</name>
    <name evidence="2" type="ORF">WX45_01279</name>
</gene>
<dbReference type="AlphaFoldDB" id="D8GT84"/>
<sequence>MHTKKDALQDIEEPNIEEIKDMSDGLKLTDKQRLFCFYYSRCLNATKAYQKAYGCTYIEAARYSYSLRKNEDVNKLIDRYGYRPKINN</sequence>